<evidence type="ECO:0000313" key="3">
    <source>
        <dbReference type="Proteomes" id="UP000265836"/>
    </source>
</evidence>
<gene>
    <name evidence="2" type="ORF">DFO61_2328</name>
</gene>
<reference evidence="2 3" key="1">
    <citation type="submission" date="2018-08" db="EMBL/GenBank/DDBJ databases">
        <title>Genome sequencing of rice bacterial endophytes.</title>
        <authorList>
            <person name="Venturi V."/>
        </authorList>
    </citation>
    <scope>NUCLEOTIDE SEQUENCE [LARGE SCALE GENOMIC DNA]</scope>
    <source>
        <strain evidence="2 3">E1205</strain>
    </source>
</reference>
<keyword evidence="1" id="KW-0472">Membrane</keyword>
<protein>
    <submittedName>
        <fullName evidence="2">Uncharacterized protein</fullName>
    </submittedName>
</protein>
<dbReference type="EMBL" id="QXDA01000003">
    <property type="protein sequence ID" value="RIA31604.1"/>
    <property type="molecule type" value="Genomic_DNA"/>
</dbReference>
<comment type="caution">
    <text evidence="2">The sequence shown here is derived from an EMBL/GenBank/DDBJ whole genome shotgun (WGS) entry which is preliminary data.</text>
</comment>
<accession>A0A397ND74</accession>
<dbReference type="AlphaFoldDB" id="A0A397ND74"/>
<proteinExistence type="predicted"/>
<sequence>MKNYLTEAKKIVPDIAGILIALASLAFVFYFGKLLNSNHTIPLSDYIQLLILIFIAGTMGTAIWGHIKNSEFSRSAAYLENSIELINRARNVLKTTEGTLTNNRVSWVTAARLITRAQHISSKISVQAHQEIFEAEHDYQRHTFGNFLKHKNKPLSEAFFCGAEFSGLSIGEAINHPSQGNGSEKWIPTRIISVIYRFFQYPQNYEDPLESSIEFENHEIQRLWNFGERGVCDYVTFRKHFRRIGNNTIQLSNGKKVRDNMTTNDINQAMLSLSGLEK</sequence>
<evidence type="ECO:0000256" key="1">
    <source>
        <dbReference type="SAM" id="Phobius"/>
    </source>
</evidence>
<dbReference type="Proteomes" id="UP000265836">
    <property type="component" value="Unassembled WGS sequence"/>
</dbReference>
<name>A0A397ND74_ECTOL</name>
<feature type="transmembrane region" description="Helical" evidence="1">
    <location>
        <begin position="12"/>
        <end position="31"/>
    </location>
</feature>
<organism evidence="2 3">
    <name type="scientific">Ectopseudomonas oleovorans</name>
    <name type="common">Pseudomonas oleovorans</name>
    <dbReference type="NCBI Taxonomy" id="301"/>
    <lineage>
        <taxon>Bacteria</taxon>
        <taxon>Pseudomonadati</taxon>
        <taxon>Pseudomonadota</taxon>
        <taxon>Gammaproteobacteria</taxon>
        <taxon>Pseudomonadales</taxon>
        <taxon>Pseudomonadaceae</taxon>
        <taxon>Ectopseudomonas</taxon>
    </lineage>
</organism>
<evidence type="ECO:0000313" key="2">
    <source>
        <dbReference type="EMBL" id="RIA31604.1"/>
    </source>
</evidence>
<keyword evidence="1" id="KW-1133">Transmembrane helix</keyword>
<feature type="transmembrane region" description="Helical" evidence="1">
    <location>
        <begin position="46"/>
        <end position="65"/>
    </location>
</feature>
<keyword evidence="1" id="KW-0812">Transmembrane</keyword>